<protein>
    <submittedName>
        <fullName evidence="1">Uncharacterized protein</fullName>
    </submittedName>
</protein>
<name>A0A0K2U940_LEPSM</name>
<dbReference type="AlphaFoldDB" id="A0A0K2U940"/>
<organism evidence="1">
    <name type="scientific">Lepeophtheirus salmonis</name>
    <name type="common">Salmon louse</name>
    <name type="synonym">Caligus salmonis</name>
    <dbReference type="NCBI Taxonomy" id="72036"/>
    <lineage>
        <taxon>Eukaryota</taxon>
        <taxon>Metazoa</taxon>
        <taxon>Ecdysozoa</taxon>
        <taxon>Arthropoda</taxon>
        <taxon>Crustacea</taxon>
        <taxon>Multicrustacea</taxon>
        <taxon>Hexanauplia</taxon>
        <taxon>Copepoda</taxon>
        <taxon>Siphonostomatoida</taxon>
        <taxon>Caligidae</taxon>
        <taxon>Lepeophtheirus</taxon>
    </lineage>
</organism>
<accession>A0A0K2U940</accession>
<evidence type="ECO:0000313" key="1">
    <source>
        <dbReference type="EMBL" id="CDW34462.1"/>
    </source>
</evidence>
<reference evidence="1" key="1">
    <citation type="submission" date="2014-05" db="EMBL/GenBank/DDBJ databases">
        <authorList>
            <person name="Chronopoulou M."/>
        </authorList>
    </citation>
    <scope>NUCLEOTIDE SEQUENCE</scope>
    <source>
        <tissue evidence="1">Whole organism</tissue>
    </source>
</reference>
<dbReference type="EMBL" id="HACA01017101">
    <property type="protein sequence ID" value="CDW34462.1"/>
    <property type="molecule type" value="Transcribed_RNA"/>
</dbReference>
<sequence length="57" mass="6761">KLNDNKTFLPFGDQQFPQFLITLFGPPFRIDDIHHNKDYLSIISENWSIFVNKVFTC</sequence>
<proteinExistence type="predicted"/>
<feature type="non-terminal residue" evidence="1">
    <location>
        <position position="1"/>
    </location>
</feature>